<name>A0A7Y0Q642_9GAMM</name>
<comment type="caution">
    <text evidence="1">The sequence shown here is derived from an EMBL/GenBank/DDBJ whole genome shotgun (WGS) entry which is preliminary data.</text>
</comment>
<dbReference type="Pfam" id="PF13692">
    <property type="entry name" value="Glyco_trans_1_4"/>
    <property type="match status" value="1"/>
</dbReference>
<dbReference type="Gene3D" id="3.40.50.2000">
    <property type="entry name" value="Glycogen Phosphorylase B"/>
    <property type="match status" value="1"/>
</dbReference>
<protein>
    <submittedName>
        <fullName evidence="1">Glycosyltransferase family 4 protein</fullName>
    </submittedName>
</protein>
<organism evidence="1 2">
    <name type="scientific">Thalassotalea algicola</name>
    <dbReference type="NCBI Taxonomy" id="2716224"/>
    <lineage>
        <taxon>Bacteria</taxon>
        <taxon>Pseudomonadati</taxon>
        <taxon>Pseudomonadota</taxon>
        <taxon>Gammaproteobacteria</taxon>
        <taxon>Alteromonadales</taxon>
        <taxon>Colwelliaceae</taxon>
        <taxon>Thalassotalea</taxon>
    </lineage>
</organism>
<accession>A0A7Y0Q642</accession>
<dbReference type="SUPFAM" id="SSF53756">
    <property type="entry name" value="UDP-Glycosyltransferase/glycogen phosphorylase"/>
    <property type="match status" value="1"/>
</dbReference>
<keyword evidence="2" id="KW-1185">Reference proteome</keyword>
<dbReference type="CDD" id="cd03801">
    <property type="entry name" value="GT4_PimA-like"/>
    <property type="match status" value="1"/>
</dbReference>
<dbReference type="AlphaFoldDB" id="A0A7Y0Q642"/>
<keyword evidence="1" id="KW-0808">Transferase</keyword>
<proteinExistence type="predicted"/>
<sequence length="412" mass="46755">MKSLLIIGWVWPEPNSSAAGSRMLQLIQLFQSLNYDVTFASPAQETEHMVDLAELGVVSADIKLNCDSFDDFISSLQPDAVMYDRYMMEEQFGWRVAKYCPNALRILDTEDLQSLRNARHQAFKREKCLDNTDLNTELAIREVAAIFRCDLTIMISPAEVDLLVSHYQVPTNLLCYLPFIYDQEMLVRRSKGFEERHHFISIGNFRHAPNWDSVLWLRQQIWPEIRKQLPAAELHIYGAYPPKKATDLHCQKSGFLVKGWAEDALAVMESARVCLAPLRFGAGIKGKLSDAMLCATPSITTDIGAEGMTTEHGWPGAIANSVDTFSAQAIAHYQDQNLWEQASKQAVTNRQQLFNKVAFESSFAEQLQEIEVNSTQHRLQNFVGLMLNHHSHKSTQYMSQWIAAKNKLPAES</sequence>
<dbReference type="GO" id="GO:0016740">
    <property type="term" value="F:transferase activity"/>
    <property type="evidence" value="ECO:0007669"/>
    <property type="project" value="UniProtKB-KW"/>
</dbReference>
<gene>
    <name evidence="1" type="ORF">HII17_02430</name>
</gene>
<dbReference type="EMBL" id="JABBXH010000001">
    <property type="protein sequence ID" value="NMP30407.1"/>
    <property type="molecule type" value="Genomic_DNA"/>
</dbReference>
<evidence type="ECO:0000313" key="1">
    <source>
        <dbReference type="EMBL" id="NMP30407.1"/>
    </source>
</evidence>
<reference evidence="1 2" key="1">
    <citation type="submission" date="2020-04" db="EMBL/GenBank/DDBJ databases">
        <title>Thalassotalea sp. M1531, isolated from the surface of marine red alga.</title>
        <authorList>
            <person name="Pang L."/>
            <person name="Lu D.-C."/>
        </authorList>
    </citation>
    <scope>NUCLEOTIDE SEQUENCE [LARGE SCALE GENOMIC DNA]</scope>
    <source>
        <strain evidence="1 2">M1531</strain>
    </source>
</reference>
<dbReference type="RefSeq" id="WP_169073720.1">
    <property type="nucleotide sequence ID" value="NZ_JABBXH010000001.1"/>
</dbReference>
<dbReference type="Proteomes" id="UP000568664">
    <property type="component" value="Unassembled WGS sequence"/>
</dbReference>
<evidence type="ECO:0000313" key="2">
    <source>
        <dbReference type="Proteomes" id="UP000568664"/>
    </source>
</evidence>